<gene>
    <name evidence="4" type="ORF">METZ01_LOCUS397832</name>
</gene>
<evidence type="ECO:0000256" key="2">
    <source>
        <dbReference type="ARBA" id="ARBA00022723"/>
    </source>
</evidence>
<dbReference type="SUPFAM" id="SSF53187">
    <property type="entry name" value="Zn-dependent exopeptidases"/>
    <property type="match status" value="1"/>
</dbReference>
<keyword evidence="1" id="KW-0645">Protease</keyword>
<keyword evidence="3" id="KW-0378">Hydrolase</keyword>
<keyword evidence="2" id="KW-0479">Metal-binding</keyword>
<evidence type="ECO:0000256" key="3">
    <source>
        <dbReference type="ARBA" id="ARBA00022801"/>
    </source>
</evidence>
<dbReference type="GO" id="GO:0006508">
    <property type="term" value="P:proteolysis"/>
    <property type="evidence" value="ECO:0007669"/>
    <property type="project" value="UniProtKB-KW"/>
</dbReference>
<dbReference type="PANTHER" id="PTHR43270">
    <property type="entry name" value="BETA-ALA-HIS DIPEPTIDASE"/>
    <property type="match status" value="1"/>
</dbReference>
<dbReference type="Pfam" id="PF01546">
    <property type="entry name" value="Peptidase_M20"/>
    <property type="match status" value="1"/>
</dbReference>
<dbReference type="AlphaFoldDB" id="A0A382VGF5"/>
<evidence type="ECO:0000256" key="1">
    <source>
        <dbReference type="ARBA" id="ARBA00022670"/>
    </source>
</evidence>
<dbReference type="InterPro" id="IPR051458">
    <property type="entry name" value="Cyt/Met_Dipeptidase"/>
</dbReference>
<protein>
    <recommendedName>
        <fullName evidence="5">Peptidase M20 dimerisation domain-containing protein</fullName>
    </recommendedName>
</protein>
<dbReference type="Gene3D" id="3.40.630.10">
    <property type="entry name" value="Zn peptidases"/>
    <property type="match status" value="1"/>
</dbReference>
<feature type="non-terminal residue" evidence="4">
    <location>
        <position position="106"/>
    </location>
</feature>
<dbReference type="PANTHER" id="PTHR43270:SF12">
    <property type="entry name" value="SUCCINYL-DIAMINOPIMELATE DESUCCINYLASE"/>
    <property type="match status" value="1"/>
</dbReference>
<dbReference type="GO" id="GO:0046872">
    <property type="term" value="F:metal ion binding"/>
    <property type="evidence" value="ECO:0007669"/>
    <property type="project" value="UniProtKB-KW"/>
</dbReference>
<reference evidence="4" key="1">
    <citation type="submission" date="2018-05" db="EMBL/GenBank/DDBJ databases">
        <authorList>
            <person name="Lanie J.A."/>
            <person name="Ng W.-L."/>
            <person name="Kazmierczak K.M."/>
            <person name="Andrzejewski T.M."/>
            <person name="Davidsen T.M."/>
            <person name="Wayne K.J."/>
            <person name="Tettelin H."/>
            <person name="Glass J.I."/>
            <person name="Rusch D."/>
            <person name="Podicherti R."/>
            <person name="Tsui H.-C.T."/>
            <person name="Winkler M.E."/>
        </authorList>
    </citation>
    <scope>NUCLEOTIDE SEQUENCE</scope>
</reference>
<name>A0A382VGF5_9ZZZZ</name>
<dbReference type="EMBL" id="UINC01151397">
    <property type="protein sequence ID" value="SVD44978.1"/>
    <property type="molecule type" value="Genomic_DNA"/>
</dbReference>
<evidence type="ECO:0000313" key="4">
    <source>
        <dbReference type="EMBL" id="SVD44978.1"/>
    </source>
</evidence>
<organism evidence="4">
    <name type="scientific">marine metagenome</name>
    <dbReference type="NCBI Taxonomy" id="408172"/>
    <lineage>
        <taxon>unclassified sequences</taxon>
        <taxon>metagenomes</taxon>
        <taxon>ecological metagenomes</taxon>
    </lineage>
</organism>
<dbReference type="InterPro" id="IPR002933">
    <property type="entry name" value="Peptidase_M20"/>
</dbReference>
<sequence>MVPAFEAMGHDCQVFENPIEGKGPVLLATRIEEKGSPTVLGYGHGDVIRGLDDQWAEGLNPWIATLRGDKLYGRGSADNKGQHTVNMTAMAVVLEARSKLGFNSKF</sequence>
<dbReference type="GO" id="GO:0008233">
    <property type="term" value="F:peptidase activity"/>
    <property type="evidence" value="ECO:0007669"/>
    <property type="project" value="UniProtKB-KW"/>
</dbReference>
<evidence type="ECO:0008006" key="5">
    <source>
        <dbReference type="Google" id="ProtNLM"/>
    </source>
</evidence>
<accession>A0A382VGF5</accession>
<proteinExistence type="predicted"/>